<organism evidence="1 2">
    <name type="scientific">Thermoproteota archaeon</name>
    <dbReference type="NCBI Taxonomy" id="2056631"/>
    <lineage>
        <taxon>Archaea</taxon>
        <taxon>Thermoproteota</taxon>
    </lineage>
</organism>
<dbReference type="EMBL" id="QMQY01000047">
    <property type="protein sequence ID" value="RLE50793.1"/>
    <property type="molecule type" value="Genomic_DNA"/>
</dbReference>
<proteinExistence type="predicted"/>
<dbReference type="AlphaFoldDB" id="A0A497ETT1"/>
<name>A0A497ETT1_9CREN</name>
<evidence type="ECO:0000313" key="2">
    <source>
        <dbReference type="Proteomes" id="UP000281962"/>
    </source>
</evidence>
<accession>A0A497ETT1</accession>
<sequence>EAIRLSISCLPKGGQYVANLFLYLATKVLKLWRVDVKSLLHSPLDNGISEVCLSLGLTDKRLENFNYLSLHYEVFQRISEILFPSDPSKMFTLRAIAERWCYNKDWKLCEQCWLTKICPREY</sequence>
<evidence type="ECO:0000313" key="1">
    <source>
        <dbReference type="EMBL" id="RLE50793.1"/>
    </source>
</evidence>
<reference evidence="1 2" key="1">
    <citation type="submission" date="2018-06" db="EMBL/GenBank/DDBJ databases">
        <title>Extensive metabolic versatility and redundancy in microbially diverse, dynamic hydrothermal sediments.</title>
        <authorList>
            <person name="Dombrowski N."/>
            <person name="Teske A."/>
            <person name="Baker B.J."/>
        </authorList>
    </citation>
    <scope>NUCLEOTIDE SEQUENCE [LARGE SCALE GENOMIC DNA]</scope>
    <source>
        <strain evidence="1">B30_G17</strain>
    </source>
</reference>
<protein>
    <submittedName>
        <fullName evidence="1">Uncharacterized protein</fullName>
    </submittedName>
</protein>
<feature type="non-terminal residue" evidence="1">
    <location>
        <position position="1"/>
    </location>
</feature>
<dbReference type="Proteomes" id="UP000281962">
    <property type="component" value="Unassembled WGS sequence"/>
</dbReference>
<gene>
    <name evidence="1" type="ORF">DRJ21_01430</name>
</gene>
<comment type="caution">
    <text evidence="1">The sequence shown here is derived from an EMBL/GenBank/DDBJ whole genome shotgun (WGS) entry which is preliminary data.</text>
</comment>